<dbReference type="PANTHER" id="PTHR14494">
    <property type="entry name" value="ALADIN/ADRACALIN/AAAS"/>
    <property type="match status" value="1"/>
</dbReference>
<dbReference type="OrthoDB" id="10251741at2759"/>
<dbReference type="InterPro" id="IPR045139">
    <property type="entry name" value="Aladin"/>
</dbReference>
<reference evidence="2" key="1">
    <citation type="journal article" date="2020" name="Microb. Genom.">
        <title>Genetic diversity of clinical and environmental Mucorales isolates obtained from an investigation of mucormycosis cases among solid organ transplant recipients.</title>
        <authorList>
            <person name="Nguyen M.H."/>
            <person name="Kaul D."/>
            <person name="Muto C."/>
            <person name="Cheng S.J."/>
            <person name="Richter R.A."/>
            <person name="Bruno V.M."/>
            <person name="Liu G."/>
            <person name="Beyhan S."/>
            <person name="Sundermann A.J."/>
            <person name="Mounaud S."/>
            <person name="Pasculle A.W."/>
            <person name="Nierman W.C."/>
            <person name="Driscoll E."/>
            <person name="Cumbie R."/>
            <person name="Clancy C.J."/>
            <person name="Dupont C.L."/>
        </authorList>
    </citation>
    <scope>NUCLEOTIDE SEQUENCE</scope>
    <source>
        <strain evidence="2">GL16</strain>
    </source>
</reference>
<gene>
    <name evidence="2" type="ORF">G6F51_002927</name>
</gene>
<dbReference type="SMART" id="SM00320">
    <property type="entry name" value="WD40"/>
    <property type="match status" value="3"/>
</dbReference>
<protein>
    <recommendedName>
        <fullName evidence="1">Aladin seven-bladed propeller domain-containing protein</fullName>
    </recommendedName>
</protein>
<comment type="caution">
    <text evidence="2">The sequence shown here is derived from an EMBL/GenBank/DDBJ whole genome shotgun (WGS) entry which is preliminary data.</text>
</comment>
<proteinExistence type="predicted"/>
<dbReference type="SUPFAM" id="SSF50978">
    <property type="entry name" value="WD40 repeat-like"/>
    <property type="match status" value="1"/>
</dbReference>
<dbReference type="InterPro" id="IPR036322">
    <property type="entry name" value="WD40_repeat_dom_sf"/>
</dbReference>
<dbReference type="EMBL" id="JAANIT010000268">
    <property type="protein sequence ID" value="KAG1549652.1"/>
    <property type="molecule type" value="Genomic_DNA"/>
</dbReference>
<organism evidence="2 3">
    <name type="scientific">Rhizopus oryzae</name>
    <name type="common">Mucormycosis agent</name>
    <name type="synonym">Rhizopus arrhizus var. delemar</name>
    <dbReference type="NCBI Taxonomy" id="64495"/>
    <lineage>
        <taxon>Eukaryota</taxon>
        <taxon>Fungi</taxon>
        <taxon>Fungi incertae sedis</taxon>
        <taxon>Mucoromycota</taxon>
        <taxon>Mucoromycotina</taxon>
        <taxon>Mucoromycetes</taxon>
        <taxon>Mucorales</taxon>
        <taxon>Mucorineae</taxon>
        <taxon>Rhizopodaceae</taxon>
        <taxon>Rhizopus</taxon>
    </lineage>
</organism>
<dbReference type="AlphaFoldDB" id="A0A9P6YIX8"/>
<dbReference type="InterPro" id="IPR015943">
    <property type="entry name" value="WD40/YVTN_repeat-like_dom_sf"/>
</dbReference>
<evidence type="ECO:0000313" key="3">
    <source>
        <dbReference type="Proteomes" id="UP000717996"/>
    </source>
</evidence>
<dbReference type="InterPro" id="IPR057403">
    <property type="entry name" value="Beta-prop_Aladin"/>
</dbReference>
<accession>A0A9P6YIX8</accession>
<dbReference type="GO" id="GO:0006913">
    <property type="term" value="P:nucleocytoplasmic transport"/>
    <property type="evidence" value="ECO:0007669"/>
    <property type="project" value="TreeGrafter"/>
</dbReference>
<dbReference type="PANTHER" id="PTHR14494:SF0">
    <property type="entry name" value="ALADIN"/>
    <property type="match status" value="1"/>
</dbReference>
<evidence type="ECO:0000259" key="1">
    <source>
        <dbReference type="Pfam" id="PF25460"/>
    </source>
</evidence>
<dbReference type="Gene3D" id="2.130.10.10">
    <property type="entry name" value="YVTN repeat-like/Quinoprotein amine dehydrogenase"/>
    <property type="match status" value="2"/>
</dbReference>
<name>A0A9P6YIX8_RHIOR</name>
<dbReference type="Pfam" id="PF25460">
    <property type="entry name" value="Beta-prop_Aladin"/>
    <property type="match status" value="1"/>
</dbReference>
<dbReference type="InterPro" id="IPR001680">
    <property type="entry name" value="WD40_rpt"/>
</dbReference>
<dbReference type="Proteomes" id="UP000717996">
    <property type="component" value="Unassembled WGS sequence"/>
</dbReference>
<sequence length="484" mass="54628">MGYTPPDQNHGAVAEYNGDIIYVENNDSLALKTIINDKIPLYSSITFKAIEHEIPNYVNTVKSEEHSIFEEKYSQLVNYVDSKWNNSLTAIQTTEAYERVKQLYNYINNTYLTPETGLPKDIEINTNGLFKSVAWHPHQDMLAVASNADCIYLYTKKDSMWTCQVLEHKLMKDIRCIQWKTKATGTLAVGCKSGVCVWTIESHINYDQGIRYHPAASMRYFDYPECVTALAWDPSPGSHLLAVASSASSMLTVQDVLLNRTVCLKRYGKGTTILRWSYDGKWLFAGGATGISRLWNSDDWTSKQLKNPPGLWVQAACWLPDNTTLLYSMKGKNDIHALCLSGSTFKNGKNIEIWDIKIKSVSAPNTDSNVIRDLCIDSRHGQRLAVIFEDSAFIGIYNVQISPLNLREKNIFTLIGYLRGAKVEYEVNGAVKVIPLKDDARPLHISFSSSYKYGAVLAVAWDNGTVSFVTHTFKSDRDFNNHFM</sequence>
<dbReference type="GO" id="GO:0005643">
    <property type="term" value="C:nuclear pore"/>
    <property type="evidence" value="ECO:0007669"/>
    <property type="project" value="TreeGrafter"/>
</dbReference>
<feature type="domain" description="Aladin seven-bladed propeller" evidence="1">
    <location>
        <begin position="128"/>
        <end position="469"/>
    </location>
</feature>
<evidence type="ECO:0000313" key="2">
    <source>
        <dbReference type="EMBL" id="KAG1549652.1"/>
    </source>
</evidence>